<evidence type="ECO:0000313" key="13">
    <source>
        <dbReference type="Proteomes" id="UP000664521"/>
    </source>
</evidence>
<accession>A0A8H3EKN4</accession>
<feature type="transmembrane region" description="Helical" evidence="9">
    <location>
        <begin position="24"/>
        <end position="43"/>
    </location>
</feature>
<evidence type="ECO:0000256" key="8">
    <source>
        <dbReference type="SAM" id="MobiDB-lite"/>
    </source>
</evidence>
<feature type="compositionally biased region" description="Polar residues" evidence="8">
    <location>
        <begin position="440"/>
        <end position="458"/>
    </location>
</feature>
<gene>
    <name evidence="12" type="ORF">HETSPECPRED_007020</name>
</gene>
<dbReference type="Pfam" id="PF01595">
    <property type="entry name" value="CNNM"/>
    <property type="match status" value="1"/>
</dbReference>
<keyword evidence="2 7" id="KW-0812">Transmembrane</keyword>
<comment type="caution">
    <text evidence="12">The sequence shown here is derived from an EMBL/GenBank/DDBJ whole genome shotgun (WGS) entry which is preliminary data.</text>
</comment>
<dbReference type="EMBL" id="CAJPDS010000005">
    <property type="protein sequence ID" value="CAF9907019.1"/>
    <property type="molecule type" value="Genomic_DNA"/>
</dbReference>
<dbReference type="OrthoDB" id="5353557at2759"/>
<dbReference type="PANTHER" id="PTHR12064">
    <property type="entry name" value="METAL TRANSPORTER CNNM"/>
    <property type="match status" value="1"/>
</dbReference>
<evidence type="ECO:0000313" key="12">
    <source>
        <dbReference type="EMBL" id="CAF9907019.1"/>
    </source>
</evidence>
<dbReference type="PANTHER" id="PTHR12064:SF97">
    <property type="entry name" value="METAL TRANSPORTER CNNM-5"/>
    <property type="match status" value="1"/>
</dbReference>
<organism evidence="12 13">
    <name type="scientific">Heterodermia speciosa</name>
    <dbReference type="NCBI Taxonomy" id="116794"/>
    <lineage>
        <taxon>Eukaryota</taxon>
        <taxon>Fungi</taxon>
        <taxon>Dikarya</taxon>
        <taxon>Ascomycota</taxon>
        <taxon>Pezizomycotina</taxon>
        <taxon>Lecanoromycetes</taxon>
        <taxon>OSLEUM clade</taxon>
        <taxon>Lecanoromycetidae</taxon>
        <taxon>Caliciales</taxon>
        <taxon>Physciaceae</taxon>
        <taxon>Heterodermia</taxon>
    </lineage>
</organism>
<evidence type="ECO:0000256" key="3">
    <source>
        <dbReference type="ARBA" id="ARBA00022737"/>
    </source>
</evidence>
<name>A0A8H3EKN4_9LECA</name>
<dbReference type="PROSITE" id="PS51846">
    <property type="entry name" value="CNNM"/>
    <property type="match status" value="1"/>
</dbReference>
<keyword evidence="13" id="KW-1185">Reference proteome</keyword>
<evidence type="ECO:0000259" key="10">
    <source>
        <dbReference type="PROSITE" id="PS51371"/>
    </source>
</evidence>
<feature type="transmembrane region" description="Helical" evidence="9">
    <location>
        <begin position="129"/>
        <end position="148"/>
    </location>
</feature>
<evidence type="ECO:0000259" key="11">
    <source>
        <dbReference type="PROSITE" id="PS51846"/>
    </source>
</evidence>
<dbReference type="PROSITE" id="PS51371">
    <property type="entry name" value="CBS"/>
    <property type="match status" value="1"/>
</dbReference>
<feature type="region of interest" description="Disordered" evidence="8">
    <location>
        <begin position="548"/>
        <end position="705"/>
    </location>
</feature>
<keyword evidence="5 7" id="KW-0472">Membrane</keyword>
<proteinExistence type="predicted"/>
<dbReference type="FunFam" id="3.10.580.10:FF:000006">
    <property type="entry name" value="DUF21 and CBS domain protein"/>
    <property type="match status" value="1"/>
</dbReference>
<feature type="compositionally biased region" description="Basic residues" evidence="8">
    <location>
        <begin position="689"/>
        <end position="705"/>
    </location>
</feature>
<dbReference type="InterPro" id="IPR045095">
    <property type="entry name" value="ACDP"/>
</dbReference>
<evidence type="ECO:0000256" key="2">
    <source>
        <dbReference type="ARBA" id="ARBA00022692"/>
    </source>
</evidence>
<dbReference type="InterPro" id="IPR044751">
    <property type="entry name" value="Ion_transp-like_CBS"/>
</dbReference>
<dbReference type="AlphaFoldDB" id="A0A8H3EKN4"/>
<dbReference type="GO" id="GO:0030026">
    <property type="term" value="P:intracellular manganese ion homeostasis"/>
    <property type="evidence" value="ECO:0007669"/>
    <property type="project" value="TreeGrafter"/>
</dbReference>
<feature type="compositionally biased region" description="Basic and acidic residues" evidence="8">
    <location>
        <begin position="575"/>
        <end position="592"/>
    </location>
</feature>
<evidence type="ECO:0008006" key="14">
    <source>
        <dbReference type="Google" id="ProtNLM"/>
    </source>
</evidence>
<evidence type="ECO:0000256" key="5">
    <source>
        <dbReference type="ARBA" id="ARBA00023136"/>
    </source>
</evidence>
<feature type="region of interest" description="Disordered" evidence="8">
    <location>
        <begin position="429"/>
        <end position="525"/>
    </location>
</feature>
<dbReference type="InterPro" id="IPR000644">
    <property type="entry name" value="CBS_dom"/>
</dbReference>
<evidence type="ECO:0000256" key="1">
    <source>
        <dbReference type="ARBA" id="ARBA00004141"/>
    </source>
</evidence>
<feature type="transmembrane region" description="Helical" evidence="9">
    <location>
        <begin position="160"/>
        <end position="180"/>
    </location>
</feature>
<sequence length="705" mass="74810">MVPAHQTTNGYALTRPLLLSGVRLLIFATTSLPLLGAAPLAGAPFTSLSEDEEPPIPPDSPTLWIYLAVADEIYLQVIKTSGEGSEKNHAAKVLRLLKRGKHWVLVTLLLGNVITNETLPIVLDRSLGGGWPAVLGSTVLIVIFGEIIPQSICVRHGLPIGAWMSPLVLILMYIMAPVAWPTAKLLDRLLGEDHGTTYKKAGLKTLVTLHKTLGAAGEQLNSDEVTIISAVLDLKAKPVGAIMTPMDQVFTMSADTILDQSMTDSILSAGYSRIPIHAPGNEQNFVGMLLVKILITYDPEDCQAVSDFALATLPETRSETSCLDILNFFQEGKSHMVLVSEYPGEDTGALGVVTLEDVIEELIGEEIIDESDVYVDVPRAIRRHMPAPQSRVPKGAIVTDPSSNIGDEQEDLIDLSEDQKSAHPALRRLATNDGSAAKANGNSNPTIRRTSSVASVTQRDGPKKSKDHAHNLGPSNLASRPRTTRYNTVKIKPGGGGLSDAASRAQASNFEPRRLSASAAPRGGVGEGLLNSAGLDAKDGVMAVQAGYGTMGETPPKSKGRDSAPGNINELSPNRTRESRDRTTSTEPRGRDSSQSSTVGSMRSLGSRSKSKRGVARSGSLSENVVHAGGIKKTVLETTSSSDDVDGSGGSGEASGAQGPGQTDGADDAEIERESSKPDSSAEGVQQSQKKKRRRKKRSGKKGEE</sequence>
<feature type="domain" description="CNNM transmembrane" evidence="11">
    <location>
        <begin position="75"/>
        <end position="224"/>
    </location>
</feature>
<feature type="region of interest" description="Disordered" evidence="8">
    <location>
        <begin position="386"/>
        <end position="407"/>
    </location>
</feature>
<dbReference type="GO" id="GO:0010960">
    <property type="term" value="P:magnesium ion homeostasis"/>
    <property type="evidence" value="ECO:0007669"/>
    <property type="project" value="InterPro"/>
</dbReference>
<keyword evidence="6" id="KW-0129">CBS domain</keyword>
<dbReference type="InterPro" id="IPR002550">
    <property type="entry name" value="CNNM"/>
</dbReference>
<dbReference type="GO" id="GO:0016020">
    <property type="term" value="C:membrane"/>
    <property type="evidence" value="ECO:0007669"/>
    <property type="project" value="UniProtKB-SubCell"/>
</dbReference>
<evidence type="ECO:0000256" key="7">
    <source>
        <dbReference type="PROSITE-ProRule" id="PRU01193"/>
    </source>
</evidence>
<feature type="compositionally biased region" description="Basic and acidic residues" evidence="8">
    <location>
        <begin position="460"/>
        <end position="470"/>
    </location>
</feature>
<dbReference type="InterPro" id="IPR046342">
    <property type="entry name" value="CBS_dom_sf"/>
</dbReference>
<evidence type="ECO:0000256" key="9">
    <source>
        <dbReference type="SAM" id="Phobius"/>
    </source>
</evidence>
<dbReference type="GO" id="GO:0005737">
    <property type="term" value="C:cytoplasm"/>
    <property type="evidence" value="ECO:0007669"/>
    <property type="project" value="TreeGrafter"/>
</dbReference>
<protein>
    <recommendedName>
        <fullName evidence="14">CNNM transmembrane domain-containing protein</fullName>
    </recommendedName>
</protein>
<dbReference type="CDD" id="cd04590">
    <property type="entry name" value="CBS_pair_CorC_HlyC_assoc"/>
    <property type="match status" value="1"/>
</dbReference>
<evidence type="ECO:0000256" key="4">
    <source>
        <dbReference type="ARBA" id="ARBA00022989"/>
    </source>
</evidence>
<keyword evidence="4 7" id="KW-1133">Transmembrane helix</keyword>
<evidence type="ECO:0000256" key="6">
    <source>
        <dbReference type="PROSITE-ProRule" id="PRU00703"/>
    </source>
</evidence>
<reference evidence="12" key="1">
    <citation type="submission" date="2021-03" db="EMBL/GenBank/DDBJ databases">
        <authorList>
            <person name="Tagirdzhanova G."/>
        </authorList>
    </citation>
    <scope>NUCLEOTIDE SEQUENCE</scope>
</reference>
<keyword evidence="3" id="KW-0677">Repeat</keyword>
<dbReference type="Gene3D" id="3.10.580.10">
    <property type="entry name" value="CBS-domain"/>
    <property type="match status" value="1"/>
</dbReference>
<comment type="subcellular location">
    <subcellularLocation>
        <location evidence="1">Membrane</location>
        <topology evidence="1">Multi-pass membrane protein</topology>
    </subcellularLocation>
</comment>
<feature type="domain" description="CBS" evidence="10">
    <location>
        <begin position="305"/>
        <end position="370"/>
    </location>
</feature>
<dbReference type="Proteomes" id="UP000664521">
    <property type="component" value="Unassembled WGS sequence"/>
</dbReference>
<dbReference type="SUPFAM" id="SSF54631">
    <property type="entry name" value="CBS-domain pair"/>
    <property type="match status" value="1"/>
</dbReference>